<dbReference type="EMBL" id="ML996309">
    <property type="protein sequence ID" value="KAF2727830.1"/>
    <property type="molecule type" value="Genomic_DNA"/>
</dbReference>
<dbReference type="GO" id="GO:0005506">
    <property type="term" value="F:iron ion binding"/>
    <property type="evidence" value="ECO:0007669"/>
    <property type="project" value="InterPro"/>
</dbReference>
<feature type="binding site" description="axial binding residue" evidence="6">
    <location>
        <position position="449"/>
    </location>
    <ligand>
        <name>heme</name>
        <dbReference type="ChEBI" id="CHEBI:30413"/>
    </ligand>
    <ligandPart>
        <name>Fe</name>
        <dbReference type="ChEBI" id="CHEBI:18248"/>
    </ligandPart>
</feature>
<dbReference type="OrthoDB" id="1103324at2759"/>
<protein>
    <submittedName>
        <fullName evidence="7">Cytochrome P450 oxidoreductase-like protein</fullName>
    </submittedName>
</protein>
<evidence type="ECO:0000256" key="4">
    <source>
        <dbReference type="ARBA" id="ARBA00023004"/>
    </source>
</evidence>
<dbReference type="PANTHER" id="PTHR46300:SF2">
    <property type="entry name" value="CYTOCHROME P450 MONOOXYGENASE ALNH-RELATED"/>
    <property type="match status" value="1"/>
</dbReference>
<dbReference type="InterPro" id="IPR001128">
    <property type="entry name" value="Cyt_P450"/>
</dbReference>
<evidence type="ECO:0000256" key="2">
    <source>
        <dbReference type="ARBA" id="ARBA00022723"/>
    </source>
</evidence>
<comment type="similarity">
    <text evidence="1">Belongs to the cytochrome P450 family.</text>
</comment>
<gene>
    <name evidence="7" type="ORF">EJ04DRAFT_450595</name>
</gene>
<dbReference type="PANTHER" id="PTHR46300">
    <property type="entry name" value="P450, PUTATIVE (EUROFUNG)-RELATED-RELATED"/>
    <property type="match status" value="1"/>
</dbReference>
<dbReference type="GO" id="GO:0020037">
    <property type="term" value="F:heme binding"/>
    <property type="evidence" value="ECO:0007669"/>
    <property type="project" value="InterPro"/>
</dbReference>
<evidence type="ECO:0000256" key="5">
    <source>
        <dbReference type="ARBA" id="ARBA00023033"/>
    </source>
</evidence>
<dbReference type="SUPFAM" id="SSF48264">
    <property type="entry name" value="Cytochrome P450"/>
    <property type="match status" value="1"/>
</dbReference>
<dbReference type="InterPro" id="IPR036396">
    <property type="entry name" value="Cyt_P450_sf"/>
</dbReference>
<dbReference type="AlphaFoldDB" id="A0A9P4UX41"/>
<accession>A0A9P4UX41</accession>
<evidence type="ECO:0000256" key="1">
    <source>
        <dbReference type="ARBA" id="ARBA00010617"/>
    </source>
</evidence>
<reference evidence="7" key="1">
    <citation type="journal article" date="2020" name="Stud. Mycol.">
        <title>101 Dothideomycetes genomes: a test case for predicting lifestyles and emergence of pathogens.</title>
        <authorList>
            <person name="Haridas S."/>
            <person name="Albert R."/>
            <person name="Binder M."/>
            <person name="Bloem J."/>
            <person name="Labutti K."/>
            <person name="Salamov A."/>
            <person name="Andreopoulos B."/>
            <person name="Baker S."/>
            <person name="Barry K."/>
            <person name="Bills G."/>
            <person name="Bluhm B."/>
            <person name="Cannon C."/>
            <person name="Castanera R."/>
            <person name="Culley D."/>
            <person name="Daum C."/>
            <person name="Ezra D."/>
            <person name="Gonzalez J."/>
            <person name="Henrissat B."/>
            <person name="Kuo A."/>
            <person name="Liang C."/>
            <person name="Lipzen A."/>
            <person name="Lutzoni F."/>
            <person name="Magnuson J."/>
            <person name="Mondo S."/>
            <person name="Nolan M."/>
            <person name="Ohm R."/>
            <person name="Pangilinan J."/>
            <person name="Park H.-J."/>
            <person name="Ramirez L."/>
            <person name="Alfaro M."/>
            <person name="Sun H."/>
            <person name="Tritt A."/>
            <person name="Yoshinaga Y."/>
            <person name="Zwiers L.-H."/>
            <person name="Turgeon B."/>
            <person name="Goodwin S."/>
            <person name="Spatafora J."/>
            <person name="Crous P."/>
            <person name="Grigoriev I."/>
        </authorList>
    </citation>
    <scope>NUCLEOTIDE SEQUENCE</scope>
    <source>
        <strain evidence="7">CBS 125425</strain>
    </source>
</reference>
<comment type="cofactor">
    <cofactor evidence="6">
        <name>heme</name>
        <dbReference type="ChEBI" id="CHEBI:30413"/>
    </cofactor>
</comment>
<sequence>MATQLPFVTPARVVLLVPLLYVLYKLLRFGNRDKRLPPGPPTVPILGNAHMIPPGGLHYKLKEWGDLYGKIYSLKIGADTMIVLNDRQAIHEMIDKRSAITSDRALDENSDIALGLENIAFIHSTPMWRAQRKIASQNLGPPALRLTAHIQEAEICQMMNDLLVTPEDFEHHVKRTTSSSTSITVWGYRAKTFDNFWCKPVYEGMHLISTSLEPGSHLPVNQFPILKLIPDRWVSSKELSKRCFETTSAHWLKAVQRVQDRIKDGDIRESVADRVIREEVKLDVPHSPRQLANFLGALHQGAADTTAGMILSHILYLAKHPWVQKKAQSELDRVCGVKRLPKWDDFDQLPYINCIIKEGMRISPVVPTGIPHRLKQDDWYNGMLLPKDSLLFFAPHALHRNASDPLYTDPETYNPDRYLQHTKLASEYASSGDYANRDHYAYGGGRRICVGIHLAERTQWRFVAGLLWGFEILPGVDERGEEVGLEVRYKKGLLSEPEAFGVRFVPRSGGHVEVLRRELGEVEGFLRGYE</sequence>
<dbReference type="Gene3D" id="1.10.630.10">
    <property type="entry name" value="Cytochrome P450"/>
    <property type="match status" value="1"/>
</dbReference>
<keyword evidence="3" id="KW-0560">Oxidoreductase</keyword>
<keyword evidence="5" id="KW-0503">Monooxygenase</keyword>
<dbReference type="InterPro" id="IPR002401">
    <property type="entry name" value="Cyt_P450_E_grp-I"/>
</dbReference>
<dbReference type="PRINTS" id="PR00463">
    <property type="entry name" value="EP450I"/>
</dbReference>
<keyword evidence="2 6" id="KW-0479">Metal-binding</keyword>
<dbReference type="GO" id="GO:0016705">
    <property type="term" value="F:oxidoreductase activity, acting on paired donors, with incorporation or reduction of molecular oxygen"/>
    <property type="evidence" value="ECO:0007669"/>
    <property type="project" value="InterPro"/>
</dbReference>
<evidence type="ECO:0000256" key="3">
    <source>
        <dbReference type="ARBA" id="ARBA00023002"/>
    </source>
</evidence>
<dbReference type="InterPro" id="IPR050364">
    <property type="entry name" value="Cytochrome_P450_fung"/>
</dbReference>
<proteinExistence type="inferred from homology"/>
<dbReference type="Pfam" id="PF00067">
    <property type="entry name" value="p450"/>
    <property type="match status" value="1"/>
</dbReference>
<dbReference type="GO" id="GO:0004497">
    <property type="term" value="F:monooxygenase activity"/>
    <property type="evidence" value="ECO:0007669"/>
    <property type="project" value="UniProtKB-KW"/>
</dbReference>
<keyword evidence="8" id="KW-1185">Reference proteome</keyword>
<name>A0A9P4UX41_9PLEO</name>
<keyword evidence="4 6" id="KW-0408">Iron</keyword>
<evidence type="ECO:0000313" key="8">
    <source>
        <dbReference type="Proteomes" id="UP000799444"/>
    </source>
</evidence>
<organism evidence="7 8">
    <name type="scientific">Polyplosphaeria fusca</name>
    <dbReference type="NCBI Taxonomy" id="682080"/>
    <lineage>
        <taxon>Eukaryota</taxon>
        <taxon>Fungi</taxon>
        <taxon>Dikarya</taxon>
        <taxon>Ascomycota</taxon>
        <taxon>Pezizomycotina</taxon>
        <taxon>Dothideomycetes</taxon>
        <taxon>Pleosporomycetidae</taxon>
        <taxon>Pleosporales</taxon>
        <taxon>Tetraplosphaeriaceae</taxon>
        <taxon>Polyplosphaeria</taxon>
    </lineage>
</organism>
<keyword evidence="6" id="KW-0349">Heme</keyword>
<evidence type="ECO:0000256" key="6">
    <source>
        <dbReference type="PIRSR" id="PIRSR602401-1"/>
    </source>
</evidence>
<dbReference type="CDD" id="cd11065">
    <property type="entry name" value="CYP64-like"/>
    <property type="match status" value="1"/>
</dbReference>
<evidence type="ECO:0000313" key="7">
    <source>
        <dbReference type="EMBL" id="KAF2727830.1"/>
    </source>
</evidence>
<comment type="caution">
    <text evidence="7">The sequence shown here is derived from an EMBL/GenBank/DDBJ whole genome shotgun (WGS) entry which is preliminary data.</text>
</comment>
<dbReference type="Proteomes" id="UP000799444">
    <property type="component" value="Unassembled WGS sequence"/>
</dbReference>